<accession>A0A410FW67</accession>
<evidence type="ECO:0000256" key="2">
    <source>
        <dbReference type="ARBA" id="ARBA00023002"/>
    </source>
</evidence>
<evidence type="ECO:0000313" key="3">
    <source>
        <dbReference type="EMBL" id="QAA77222.1"/>
    </source>
</evidence>
<protein>
    <submittedName>
        <fullName evidence="3">(R)-2-hydroxyacid dehydrogenase, similar to L-sulfolactate dehydrogenase</fullName>
    </submittedName>
</protein>
<dbReference type="Pfam" id="PF02615">
    <property type="entry name" value="Ldh_2"/>
    <property type="match status" value="1"/>
</dbReference>
<dbReference type="PANTHER" id="PTHR11091">
    <property type="entry name" value="OXIDOREDUCTASE-RELATED"/>
    <property type="match status" value="1"/>
</dbReference>
<dbReference type="AlphaFoldDB" id="A0A410FW67"/>
<evidence type="ECO:0000313" key="4">
    <source>
        <dbReference type="Proteomes" id="UP000287233"/>
    </source>
</evidence>
<reference evidence="4" key="1">
    <citation type="submission" date="2018-12" db="EMBL/GenBank/DDBJ databases">
        <title>Complete genome sequence of an uncultured bacterium of the candidate phylum Bipolaricaulota.</title>
        <authorList>
            <person name="Kadnikov V.V."/>
            <person name="Mardanov A.V."/>
            <person name="Beletsky A.V."/>
            <person name="Frank Y.A."/>
            <person name="Karnachuk O.V."/>
            <person name="Ravin N.V."/>
        </authorList>
    </citation>
    <scope>NUCLEOTIDE SEQUENCE [LARGE SCALE GENOMIC DNA]</scope>
</reference>
<dbReference type="EMBL" id="CP034928">
    <property type="protein sequence ID" value="QAA77222.1"/>
    <property type="molecule type" value="Genomic_DNA"/>
</dbReference>
<dbReference type="PANTHER" id="PTHR11091:SF0">
    <property type="entry name" value="MALATE DEHYDROGENASE"/>
    <property type="match status" value="1"/>
</dbReference>
<comment type="similarity">
    <text evidence="1">Belongs to the LDH2/MDH2 oxidoreductase family.</text>
</comment>
<organism evidence="3 4">
    <name type="scientific">Bipolaricaulis sibiricus</name>
    <dbReference type="NCBI Taxonomy" id="2501609"/>
    <lineage>
        <taxon>Bacteria</taxon>
        <taxon>Candidatus Bipolaricaulota</taxon>
        <taxon>Candidatus Bipolaricaulia</taxon>
        <taxon>Candidatus Bipolaricaulales</taxon>
        <taxon>Candidatus Bipolaricaulaceae</taxon>
        <taxon>Candidatus Bipolaricaulis</taxon>
    </lineage>
</organism>
<dbReference type="GO" id="GO:0016491">
    <property type="term" value="F:oxidoreductase activity"/>
    <property type="evidence" value="ECO:0007669"/>
    <property type="project" value="UniProtKB-KW"/>
</dbReference>
<dbReference type="InterPro" id="IPR003767">
    <property type="entry name" value="Malate/L-lactate_DH-like"/>
</dbReference>
<gene>
    <name evidence="3" type="ORF">BIP78_1456</name>
</gene>
<dbReference type="Gene3D" id="1.10.1530.10">
    <property type="match status" value="1"/>
</dbReference>
<keyword evidence="2" id="KW-0560">Oxidoreductase</keyword>
<dbReference type="InterPro" id="IPR043144">
    <property type="entry name" value="Mal/L-sulf/L-lact_DH-like_ah"/>
</dbReference>
<dbReference type="InterPro" id="IPR043143">
    <property type="entry name" value="Mal/L-sulf/L-lact_DH-like_NADP"/>
</dbReference>
<name>A0A410FW67_BIPS1</name>
<dbReference type="KEGG" id="bih:BIP78_1456"/>
<proteinExistence type="inferred from homology"/>
<sequence>MIAVVDNTVRVGVEVLRAFMRDVFVGVGTAPADAEICANVLIASDLHGIESHGVSRLKMYYDWIKKGIISPQVRFEVVREGPTTAVVDAHTSLGHPVAHRAMELAIAKARRYGLGAVAVRNSSHYGIAGYYARMAAEAGMIGLSFTNARPSVAPTFGVEPMLGTNPIAFACPTDEPFPFLFDAATSITQRGKIEVLAREGKPTPAGWVIDREGNLATDTREILQGIPHELYALLPLGGAGEEMGGHKGYGLATMVEILCAGLSSGAFLWALSGMDKDGKPRPHRLGHFFLAVGIEHFVPVEEFTKTVGGILRELRAAAKAPGEERIYTAGEKGHAREERIRAEGVPVTPSLQAELRAIRDELGLDRDRLPF</sequence>
<dbReference type="InterPro" id="IPR036111">
    <property type="entry name" value="Mal/L-sulfo/L-lacto_DH-like_sf"/>
</dbReference>
<dbReference type="SUPFAM" id="SSF89733">
    <property type="entry name" value="L-sulfolactate dehydrogenase-like"/>
    <property type="match status" value="1"/>
</dbReference>
<dbReference type="Proteomes" id="UP000287233">
    <property type="component" value="Chromosome"/>
</dbReference>
<evidence type="ECO:0000256" key="1">
    <source>
        <dbReference type="ARBA" id="ARBA00006056"/>
    </source>
</evidence>
<dbReference type="Gene3D" id="3.30.1370.60">
    <property type="entry name" value="Hypothetical oxidoreductase yiak, domain 2"/>
    <property type="match status" value="1"/>
</dbReference>